<gene>
    <name evidence="1" type="ORF">BST97_14795</name>
</gene>
<dbReference type="STRING" id="331648.BST97_14795"/>
<sequence>MNLEERRTRLINQLKSIKDEKVLGKIENILSEHSAVYQTFSVSVEHKAILDERLSKLNGGSTQLLDWEEVKTKFA</sequence>
<accession>A0A1W6MNV4</accession>
<name>A0A1W6MNV4_9FLAO</name>
<dbReference type="AlphaFoldDB" id="A0A1W6MNV4"/>
<dbReference type="RefSeq" id="WP_085767954.1">
    <property type="nucleotide sequence ID" value="NZ_CP019344.1"/>
</dbReference>
<proteinExistence type="predicted"/>
<protein>
    <recommendedName>
        <fullName evidence="3">Addiction module protein</fullName>
    </recommendedName>
</protein>
<dbReference type="EMBL" id="CP019344">
    <property type="protein sequence ID" value="ARN79149.1"/>
    <property type="molecule type" value="Genomic_DNA"/>
</dbReference>
<reference evidence="1 2" key="1">
    <citation type="submission" date="2016-11" db="EMBL/GenBank/DDBJ databases">
        <title>Trade-off between light-utilization and light-protection in marine flavobacteria.</title>
        <authorList>
            <person name="Kumagai Y."/>
        </authorList>
    </citation>
    <scope>NUCLEOTIDE SEQUENCE [LARGE SCALE GENOMIC DNA]</scope>
    <source>
        <strain evidence="1 2">JCM 13191</strain>
    </source>
</reference>
<organism evidence="1 2">
    <name type="scientific">Nonlabens spongiae</name>
    <dbReference type="NCBI Taxonomy" id="331648"/>
    <lineage>
        <taxon>Bacteria</taxon>
        <taxon>Pseudomonadati</taxon>
        <taxon>Bacteroidota</taxon>
        <taxon>Flavobacteriia</taxon>
        <taxon>Flavobacteriales</taxon>
        <taxon>Flavobacteriaceae</taxon>
        <taxon>Nonlabens</taxon>
    </lineage>
</organism>
<evidence type="ECO:0008006" key="3">
    <source>
        <dbReference type="Google" id="ProtNLM"/>
    </source>
</evidence>
<evidence type="ECO:0000313" key="2">
    <source>
        <dbReference type="Proteomes" id="UP000193431"/>
    </source>
</evidence>
<evidence type="ECO:0000313" key="1">
    <source>
        <dbReference type="EMBL" id="ARN79149.1"/>
    </source>
</evidence>
<keyword evidence="2" id="KW-1185">Reference proteome</keyword>
<dbReference type="Proteomes" id="UP000193431">
    <property type="component" value="Chromosome"/>
</dbReference>